<dbReference type="EMBL" id="MEUG01000001">
    <property type="protein sequence ID" value="OGC28092.1"/>
    <property type="molecule type" value="Genomic_DNA"/>
</dbReference>
<evidence type="ECO:0000313" key="3">
    <source>
        <dbReference type="Proteomes" id="UP000178602"/>
    </source>
</evidence>
<feature type="chain" id="PRO_5009514474" description="Dipeptidylpeptidase IV N-terminal domain-containing protein" evidence="1">
    <location>
        <begin position="21"/>
        <end position="316"/>
    </location>
</feature>
<sequence length="316" mass="35205">MTIKKAVGLMLLAAALFGLAIVGGGCGETVYDEISYFDPNWTPEGNIYARMVVSHYKNEWQGLFFGGQKTIKTGEDTYYATMDTNGTHQSILPYSYYPYFSPKGTYVCYVDNTSTFHIVRRSDNTQVYSFQPTTQAIAELDWGPEEDKLVYREEILTYTPFNSVIPLFSVNIDGSNKVEISGIHAAEPTWKYSTKIAFLNAINGYYCLAFTGADGLNIETTTLSSESIGAYPQYYSDGNYIFTSNSTSFLKIDVLNKTIINTITHGLSGQLSPKTWTNPKLSPDNNQVCGGIYLNEYDKSGIWIISIDGSGYKEIK</sequence>
<name>A0A1F4T5Q6_UNCSA</name>
<organism evidence="2 3">
    <name type="scientific">candidate division WOR-1 bacterium RIFOXYC12_FULL_54_18</name>
    <dbReference type="NCBI Taxonomy" id="1802584"/>
    <lineage>
        <taxon>Bacteria</taxon>
        <taxon>Bacillati</taxon>
        <taxon>Saganbacteria</taxon>
    </lineage>
</organism>
<dbReference type="Gene3D" id="2.120.10.30">
    <property type="entry name" value="TolB, C-terminal domain"/>
    <property type="match status" value="1"/>
</dbReference>
<evidence type="ECO:0000256" key="1">
    <source>
        <dbReference type="SAM" id="SignalP"/>
    </source>
</evidence>
<accession>A0A1F4T5Q6</accession>
<feature type="signal peptide" evidence="1">
    <location>
        <begin position="1"/>
        <end position="20"/>
    </location>
</feature>
<evidence type="ECO:0000313" key="2">
    <source>
        <dbReference type="EMBL" id="OGC28092.1"/>
    </source>
</evidence>
<dbReference type="AlphaFoldDB" id="A0A1F4T5Q6"/>
<reference evidence="2 3" key="1">
    <citation type="journal article" date="2016" name="Nat. Commun.">
        <title>Thousands of microbial genomes shed light on interconnected biogeochemical processes in an aquifer system.</title>
        <authorList>
            <person name="Anantharaman K."/>
            <person name="Brown C.T."/>
            <person name="Hug L.A."/>
            <person name="Sharon I."/>
            <person name="Castelle C.J."/>
            <person name="Probst A.J."/>
            <person name="Thomas B.C."/>
            <person name="Singh A."/>
            <person name="Wilkins M.J."/>
            <person name="Karaoz U."/>
            <person name="Brodie E.L."/>
            <person name="Williams K.H."/>
            <person name="Hubbard S.S."/>
            <person name="Banfield J.F."/>
        </authorList>
    </citation>
    <scope>NUCLEOTIDE SEQUENCE [LARGE SCALE GENOMIC DNA]</scope>
</reference>
<evidence type="ECO:0008006" key="4">
    <source>
        <dbReference type="Google" id="ProtNLM"/>
    </source>
</evidence>
<proteinExistence type="predicted"/>
<protein>
    <recommendedName>
        <fullName evidence="4">Dipeptidylpeptidase IV N-terminal domain-containing protein</fullName>
    </recommendedName>
</protein>
<dbReference type="Proteomes" id="UP000178602">
    <property type="component" value="Unassembled WGS sequence"/>
</dbReference>
<dbReference type="SUPFAM" id="SSF82171">
    <property type="entry name" value="DPP6 N-terminal domain-like"/>
    <property type="match status" value="1"/>
</dbReference>
<comment type="caution">
    <text evidence="2">The sequence shown here is derived from an EMBL/GenBank/DDBJ whole genome shotgun (WGS) entry which is preliminary data.</text>
</comment>
<dbReference type="PROSITE" id="PS51257">
    <property type="entry name" value="PROKAR_LIPOPROTEIN"/>
    <property type="match status" value="1"/>
</dbReference>
<gene>
    <name evidence="2" type="ORF">A3K49_03755</name>
</gene>
<dbReference type="InterPro" id="IPR011042">
    <property type="entry name" value="6-blade_b-propeller_TolB-like"/>
</dbReference>
<keyword evidence="1" id="KW-0732">Signal</keyword>